<reference evidence="12" key="1">
    <citation type="journal article" date="2020" name="mSystems">
        <title>Genome- and Community-Level Interaction Insights into Carbon Utilization and Element Cycling Functions of Hydrothermarchaeota in Hydrothermal Sediment.</title>
        <authorList>
            <person name="Zhou Z."/>
            <person name="Liu Y."/>
            <person name="Xu W."/>
            <person name="Pan J."/>
            <person name="Luo Z.H."/>
            <person name="Li M."/>
        </authorList>
    </citation>
    <scope>NUCLEOTIDE SEQUENCE [LARGE SCALE GENOMIC DNA]</scope>
    <source>
        <strain evidence="12">SpSt-1217</strain>
    </source>
</reference>
<evidence type="ECO:0000259" key="11">
    <source>
        <dbReference type="Pfam" id="PF00905"/>
    </source>
</evidence>
<dbReference type="InterPro" id="IPR012338">
    <property type="entry name" value="Beta-lactam/transpept-like"/>
</dbReference>
<dbReference type="SUPFAM" id="SSF56601">
    <property type="entry name" value="beta-lactamase/transpeptidase-like"/>
    <property type="match status" value="1"/>
</dbReference>
<evidence type="ECO:0000256" key="8">
    <source>
        <dbReference type="ARBA" id="ARBA00023316"/>
    </source>
</evidence>
<dbReference type="GO" id="GO:0008360">
    <property type="term" value="P:regulation of cell shape"/>
    <property type="evidence" value="ECO:0007669"/>
    <property type="project" value="UniProtKB-KW"/>
</dbReference>
<organism evidence="12">
    <name type="scientific">Mariniphaga anaerophila</name>
    <dbReference type="NCBI Taxonomy" id="1484053"/>
    <lineage>
        <taxon>Bacteria</taxon>
        <taxon>Pseudomonadati</taxon>
        <taxon>Bacteroidota</taxon>
        <taxon>Bacteroidia</taxon>
        <taxon>Marinilabiliales</taxon>
        <taxon>Prolixibacteraceae</taxon>
        <taxon>Mariniphaga</taxon>
    </lineage>
</organism>
<dbReference type="GO" id="GO:0030288">
    <property type="term" value="C:outer membrane-bounded periplasmic space"/>
    <property type="evidence" value="ECO:0007669"/>
    <property type="project" value="TreeGrafter"/>
</dbReference>
<dbReference type="AlphaFoldDB" id="A0A831PPH2"/>
<keyword evidence="3" id="KW-0328">Glycosyltransferase</keyword>
<keyword evidence="5" id="KW-0133">Cell shape</keyword>
<dbReference type="EMBL" id="DSDK01000172">
    <property type="protein sequence ID" value="HDR50588.1"/>
    <property type="molecule type" value="Genomic_DNA"/>
</dbReference>
<dbReference type="GO" id="GO:0008955">
    <property type="term" value="F:peptidoglycan glycosyltransferase activity"/>
    <property type="evidence" value="ECO:0007669"/>
    <property type="project" value="UniProtKB-EC"/>
</dbReference>
<evidence type="ECO:0000256" key="9">
    <source>
        <dbReference type="ARBA" id="ARBA00034000"/>
    </source>
</evidence>
<keyword evidence="7" id="KW-0472">Membrane</keyword>
<dbReference type="GO" id="GO:0071555">
    <property type="term" value="P:cell wall organization"/>
    <property type="evidence" value="ECO:0007669"/>
    <property type="project" value="UniProtKB-KW"/>
</dbReference>
<dbReference type="GO" id="GO:0009002">
    <property type="term" value="F:serine-type D-Ala-D-Ala carboxypeptidase activity"/>
    <property type="evidence" value="ECO:0007669"/>
    <property type="project" value="UniProtKB-EC"/>
</dbReference>
<name>A0A831PPH2_9BACT</name>
<keyword evidence="2" id="KW-1003">Cell membrane</keyword>
<dbReference type="InterPro" id="IPR001460">
    <property type="entry name" value="PCN-bd_Tpept"/>
</dbReference>
<dbReference type="GO" id="GO:0016020">
    <property type="term" value="C:membrane"/>
    <property type="evidence" value="ECO:0007669"/>
    <property type="project" value="UniProtKB-SubCell"/>
</dbReference>
<dbReference type="PANTHER" id="PTHR32282:SF11">
    <property type="entry name" value="PENICILLIN-BINDING PROTEIN 1B"/>
    <property type="match status" value="1"/>
</dbReference>
<evidence type="ECO:0000256" key="7">
    <source>
        <dbReference type="ARBA" id="ARBA00023136"/>
    </source>
</evidence>
<dbReference type="Proteomes" id="UP000886047">
    <property type="component" value="Unassembled WGS sequence"/>
</dbReference>
<evidence type="ECO:0000256" key="4">
    <source>
        <dbReference type="ARBA" id="ARBA00022679"/>
    </source>
</evidence>
<feature type="non-terminal residue" evidence="12">
    <location>
        <position position="1"/>
    </location>
</feature>
<proteinExistence type="predicted"/>
<comment type="catalytic activity">
    <reaction evidence="9">
        <text>Preferential cleavage: (Ac)2-L-Lys-D-Ala-|-D-Ala. Also transpeptidation of peptidyl-alanyl moieties that are N-acyl substituents of D-alanine.</text>
        <dbReference type="EC" id="3.4.16.4"/>
    </reaction>
</comment>
<sequence>TFKPFVYLSALENGLSPFEYYPAAQQVYTKYQNWSPGNSDGKHEGYYTMEGAVSKSVNTVAAEVIIRTGVENVINTARELGMKADLPKVPSLALGVASVSLQDMLFAYATLVNGGVRSYPFYLKSISDSEGNLLVEFDRPEPQKTGLNEVNCRIITRMMETAVNEGTGTRIRSTHRIRGDFAGKTGTTQNHSDGWFVGLTPHLVTGCWVGAEDPGIHFRTLTYGQGGYMALPVVGRFFSKLYSDPKYQRLQQVHFPGLNQELLAGLELPQYKEMLEIERPDNLIERLFAGKSNEEKLHEIQHPEKTEEKKGLWQSIKGIFKKGK</sequence>
<dbReference type="Gene3D" id="3.40.710.10">
    <property type="entry name" value="DD-peptidase/beta-lactamase superfamily"/>
    <property type="match status" value="1"/>
</dbReference>
<dbReference type="PANTHER" id="PTHR32282">
    <property type="entry name" value="BINDING PROTEIN TRANSPEPTIDASE, PUTATIVE-RELATED"/>
    <property type="match status" value="1"/>
</dbReference>
<dbReference type="InterPro" id="IPR050396">
    <property type="entry name" value="Glycosyltr_51/Transpeptidase"/>
</dbReference>
<evidence type="ECO:0000256" key="3">
    <source>
        <dbReference type="ARBA" id="ARBA00022676"/>
    </source>
</evidence>
<comment type="catalytic activity">
    <reaction evidence="10">
        <text>[GlcNAc-(1-&gt;4)-Mur2Ac(oyl-L-Ala-gamma-D-Glu-L-Lys-D-Ala-D-Ala)](n)-di-trans,octa-cis-undecaprenyl diphosphate + beta-D-GlcNAc-(1-&gt;4)-Mur2Ac(oyl-L-Ala-gamma-D-Glu-L-Lys-D-Ala-D-Ala)-di-trans,octa-cis-undecaprenyl diphosphate = [GlcNAc-(1-&gt;4)-Mur2Ac(oyl-L-Ala-gamma-D-Glu-L-Lys-D-Ala-D-Ala)](n+1)-di-trans,octa-cis-undecaprenyl diphosphate + di-trans,octa-cis-undecaprenyl diphosphate + H(+)</text>
        <dbReference type="Rhea" id="RHEA:23708"/>
        <dbReference type="Rhea" id="RHEA-COMP:9602"/>
        <dbReference type="Rhea" id="RHEA-COMP:9603"/>
        <dbReference type="ChEBI" id="CHEBI:15378"/>
        <dbReference type="ChEBI" id="CHEBI:58405"/>
        <dbReference type="ChEBI" id="CHEBI:60033"/>
        <dbReference type="ChEBI" id="CHEBI:78435"/>
        <dbReference type="EC" id="2.4.99.28"/>
    </reaction>
</comment>
<keyword evidence="8" id="KW-0961">Cell wall biogenesis/degradation</keyword>
<dbReference type="Pfam" id="PF00905">
    <property type="entry name" value="Transpeptidase"/>
    <property type="match status" value="1"/>
</dbReference>
<comment type="subcellular location">
    <subcellularLocation>
        <location evidence="1">Membrane</location>
    </subcellularLocation>
</comment>
<protein>
    <submittedName>
        <fullName evidence="12">Penicillin-binding protein</fullName>
    </submittedName>
</protein>
<evidence type="ECO:0000313" key="12">
    <source>
        <dbReference type="EMBL" id="HDR50588.1"/>
    </source>
</evidence>
<gene>
    <name evidence="12" type="ORF">ENN90_03065</name>
</gene>
<evidence type="ECO:0000256" key="5">
    <source>
        <dbReference type="ARBA" id="ARBA00022960"/>
    </source>
</evidence>
<dbReference type="GO" id="GO:0009252">
    <property type="term" value="P:peptidoglycan biosynthetic process"/>
    <property type="evidence" value="ECO:0007669"/>
    <property type="project" value="UniProtKB-KW"/>
</dbReference>
<evidence type="ECO:0000256" key="2">
    <source>
        <dbReference type="ARBA" id="ARBA00022475"/>
    </source>
</evidence>
<accession>A0A831PPH2</accession>
<evidence type="ECO:0000256" key="1">
    <source>
        <dbReference type="ARBA" id="ARBA00004370"/>
    </source>
</evidence>
<comment type="caution">
    <text evidence="12">The sequence shown here is derived from an EMBL/GenBank/DDBJ whole genome shotgun (WGS) entry which is preliminary data.</text>
</comment>
<keyword evidence="6" id="KW-0573">Peptidoglycan synthesis</keyword>
<feature type="domain" description="Penicillin-binding protein transpeptidase" evidence="11">
    <location>
        <begin position="1"/>
        <end position="201"/>
    </location>
</feature>
<evidence type="ECO:0000256" key="6">
    <source>
        <dbReference type="ARBA" id="ARBA00022984"/>
    </source>
</evidence>
<keyword evidence="4" id="KW-0808">Transferase</keyword>
<evidence type="ECO:0000256" key="10">
    <source>
        <dbReference type="ARBA" id="ARBA00049902"/>
    </source>
</evidence>
<dbReference type="GO" id="GO:0008658">
    <property type="term" value="F:penicillin binding"/>
    <property type="evidence" value="ECO:0007669"/>
    <property type="project" value="InterPro"/>
</dbReference>